<keyword evidence="4" id="KW-1185">Reference proteome</keyword>
<feature type="region of interest" description="Disordered" evidence="1">
    <location>
        <begin position="148"/>
        <end position="213"/>
    </location>
</feature>
<evidence type="ECO:0000256" key="2">
    <source>
        <dbReference type="SAM" id="Phobius"/>
    </source>
</evidence>
<dbReference type="Proteomes" id="UP001316803">
    <property type="component" value="Unassembled WGS sequence"/>
</dbReference>
<keyword evidence="2" id="KW-0472">Membrane</keyword>
<feature type="compositionally biased region" description="Basic and acidic residues" evidence="1">
    <location>
        <begin position="160"/>
        <end position="172"/>
    </location>
</feature>
<feature type="compositionally biased region" description="Low complexity" evidence="1">
    <location>
        <begin position="196"/>
        <end position="206"/>
    </location>
</feature>
<feature type="region of interest" description="Disordered" evidence="1">
    <location>
        <begin position="226"/>
        <end position="293"/>
    </location>
</feature>
<keyword evidence="2" id="KW-0812">Transmembrane</keyword>
<keyword evidence="2" id="KW-1133">Transmembrane helix</keyword>
<comment type="caution">
    <text evidence="3">The sequence shown here is derived from an EMBL/GenBank/DDBJ whole genome shotgun (WGS) entry which is preliminary data.</text>
</comment>
<evidence type="ECO:0000313" key="3">
    <source>
        <dbReference type="EMBL" id="KAK5947765.1"/>
    </source>
</evidence>
<gene>
    <name evidence="3" type="ORF">OHC33_011211</name>
</gene>
<name>A0AAN8I305_9EURO</name>
<reference evidence="3 4" key="1">
    <citation type="submission" date="2022-12" db="EMBL/GenBank/DDBJ databases">
        <title>Genomic features and morphological characterization of a novel Knufia sp. strain isolated from spacecraft assembly facility.</title>
        <authorList>
            <person name="Teixeira M."/>
            <person name="Chander A.M."/>
            <person name="Stajich J.E."/>
            <person name="Venkateswaran K."/>
        </authorList>
    </citation>
    <scope>NUCLEOTIDE SEQUENCE [LARGE SCALE GENOMIC DNA]</scope>
    <source>
        <strain evidence="3 4">FJI-L2-BK-P2</strain>
    </source>
</reference>
<feature type="transmembrane region" description="Helical" evidence="2">
    <location>
        <begin position="12"/>
        <end position="33"/>
    </location>
</feature>
<feature type="compositionally biased region" description="Basic and acidic residues" evidence="1">
    <location>
        <begin position="277"/>
        <end position="287"/>
    </location>
</feature>
<feature type="compositionally biased region" description="Pro residues" evidence="1">
    <location>
        <begin position="95"/>
        <end position="110"/>
    </location>
</feature>
<protein>
    <submittedName>
        <fullName evidence="3">Uncharacterized protein</fullName>
    </submittedName>
</protein>
<evidence type="ECO:0000313" key="4">
    <source>
        <dbReference type="Proteomes" id="UP001316803"/>
    </source>
</evidence>
<feature type="region of interest" description="Disordered" evidence="1">
    <location>
        <begin position="50"/>
        <end position="119"/>
    </location>
</feature>
<accession>A0AAN8I305</accession>
<sequence length="293" mass="33166">MATYTVPLVTSALIIFAVLFVVSGVFLIVHRYLGYHYRAKLLKDVEKGRTSSTAAVEVPPRPQPRDCTKSRPQHPTISHTQGLGKDRKYDTKPLPLRPPHPPHPPHPQKPAPTTRAVPRRAAHGPVRLGLGVYSDLPKPFLNRPAFEQSYFSDDDEEEDDHKREGDEKDRRWGKSWFPPKPRRVSLQRPQVVKSASRLSQRLSQLRGPPPRTYVETADVPIVSTPHDLRIDPPPAPPASRVLGSPFQYHWRQSSDKRETVIGPGDQLRRVSGNSLRLSRELFARQESEQSNVV</sequence>
<dbReference type="EMBL" id="JAKLMC020000070">
    <property type="protein sequence ID" value="KAK5947765.1"/>
    <property type="molecule type" value="Genomic_DNA"/>
</dbReference>
<proteinExistence type="predicted"/>
<dbReference type="AlphaFoldDB" id="A0AAN8I305"/>
<evidence type="ECO:0000256" key="1">
    <source>
        <dbReference type="SAM" id="MobiDB-lite"/>
    </source>
</evidence>
<organism evidence="3 4">
    <name type="scientific">Knufia fluminis</name>
    <dbReference type="NCBI Taxonomy" id="191047"/>
    <lineage>
        <taxon>Eukaryota</taxon>
        <taxon>Fungi</taxon>
        <taxon>Dikarya</taxon>
        <taxon>Ascomycota</taxon>
        <taxon>Pezizomycotina</taxon>
        <taxon>Eurotiomycetes</taxon>
        <taxon>Chaetothyriomycetidae</taxon>
        <taxon>Chaetothyriales</taxon>
        <taxon>Trichomeriaceae</taxon>
        <taxon>Knufia</taxon>
    </lineage>
</organism>